<feature type="domain" description="PglD N-terminal" evidence="3">
    <location>
        <begin position="9"/>
        <end position="86"/>
    </location>
</feature>
<gene>
    <name evidence="4" type="ORF">BACUNI_04345</name>
</gene>
<sequence>MKEMNMKSVIIGAGTYGEVYLAYLQEAGIEIVGFLDDNPRYINQKVCGIPVLGELDFLACLKDKYDVEAVYCPLGNNKLRVEILKRALSLGYEVPNFIHSTVCLSPNVEIGKGVYILLGAHIMPYTKIENFVMISMGVNVAHHSILHEGTFLSTGVNFGASIIANKYAYIGISATIMTGVHELGENCLIGAGAVVIKDVPQNAIMAGIPAKVLKYKE</sequence>
<keyword evidence="5" id="KW-1185">Reference proteome</keyword>
<accession>A0ABC9N503</accession>
<evidence type="ECO:0000313" key="4">
    <source>
        <dbReference type="EMBL" id="EDO51796.1"/>
    </source>
</evidence>
<dbReference type="PANTHER" id="PTHR43300:SF7">
    <property type="entry name" value="UDP-N-ACETYLBACILLOSAMINE N-ACETYLTRANSFERASE"/>
    <property type="match status" value="1"/>
</dbReference>
<reference evidence="4" key="2">
    <citation type="submission" date="2013-11" db="EMBL/GenBank/DDBJ databases">
        <title>Draft genome sequence of Bacteroides uniformis (ATCC 8492).</title>
        <authorList>
            <person name="Sudarsanam P."/>
            <person name="Ley R."/>
            <person name="Guruge J."/>
            <person name="Turnbaugh P.J."/>
            <person name="Mahowald M."/>
            <person name="Liep D."/>
            <person name="Gordon J."/>
        </authorList>
    </citation>
    <scope>NUCLEOTIDE SEQUENCE</scope>
    <source>
        <strain evidence="4">ATCC 8492</strain>
    </source>
</reference>
<evidence type="ECO:0000259" key="3">
    <source>
        <dbReference type="Pfam" id="PF17836"/>
    </source>
</evidence>
<dbReference type="AlphaFoldDB" id="A0ABC9N503"/>
<dbReference type="InterPro" id="IPR041561">
    <property type="entry name" value="PglD_N"/>
</dbReference>
<evidence type="ECO:0000256" key="1">
    <source>
        <dbReference type="ARBA" id="ARBA00007274"/>
    </source>
</evidence>
<evidence type="ECO:0000313" key="5">
    <source>
        <dbReference type="Proteomes" id="UP000004110"/>
    </source>
</evidence>
<dbReference type="InterPro" id="IPR011004">
    <property type="entry name" value="Trimer_LpxA-like_sf"/>
</dbReference>
<dbReference type="NCBIfam" id="TIGR03570">
    <property type="entry name" value="NeuD_NnaD"/>
    <property type="match status" value="1"/>
</dbReference>
<dbReference type="Gene3D" id="2.160.10.10">
    <property type="entry name" value="Hexapeptide repeat proteins"/>
    <property type="match status" value="1"/>
</dbReference>
<dbReference type="PANTHER" id="PTHR43300">
    <property type="entry name" value="ACETYLTRANSFERASE"/>
    <property type="match status" value="1"/>
</dbReference>
<dbReference type="InterPro" id="IPR050179">
    <property type="entry name" value="Trans_hexapeptide_repeat"/>
</dbReference>
<dbReference type="InterPro" id="IPR020019">
    <property type="entry name" value="AcTrfase_PglD-like"/>
</dbReference>
<comment type="caution">
    <text evidence="4">The sequence shown here is derived from an EMBL/GenBank/DDBJ whole genome shotgun (WGS) entry which is preliminary data.</text>
</comment>
<reference evidence="4" key="1">
    <citation type="submission" date="2007-06" db="EMBL/GenBank/DDBJ databases">
        <authorList>
            <person name="Fulton L."/>
            <person name="Clifton S."/>
            <person name="Fulton B."/>
            <person name="Xu J."/>
            <person name="Minx P."/>
            <person name="Pepin K.H."/>
            <person name="Johnson M."/>
            <person name="Thiruvilangam P."/>
            <person name="Bhonagiri V."/>
            <person name="Nash W.E."/>
            <person name="Mardis E.R."/>
            <person name="Wilson R.K."/>
        </authorList>
    </citation>
    <scope>NUCLEOTIDE SEQUENCE [LARGE SCALE GENOMIC DNA]</scope>
    <source>
        <strain evidence="4">ATCC 8492</strain>
    </source>
</reference>
<organism evidence="4 5">
    <name type="scientific">Bacteroides uniformis (strain ATCC 8492 / DSM 6597 / CCUG 4942 / CIP 103695 / JCM 5828 / KCTC 5204 / NCTC 13054 / VPI 0061)</name>
    <dbReference type="NCBI Taxonomy" id="411479"/>
    <lineage>
        <taxon>Bacteria</taxon>
        <taxon>Pseudomonadati</taxon>
        <taxon>Bacteroidota</taxon>
        <taxon>Bacteroidia</taxon>
        <taxon>Bacteroidales</taxon>
        <taxon>Bacteroidaceae</taxon>
        <taxon>Bacteroides</taxon>
    </lineage>
</organism>
<dbReference type="Proteomes" id="UP000004110">
    <property type="component" value="Unassembled WGS sequence"/>
</dbReference>
<dbReference type="SUPFAM" id="SSF51161">
    <property type="entry name" value="Trimeric LpxA-like enzymes"/>
    <property type="match status" value="1"/>
</dbReference>
<protein>
    <submittedName>
        <fullName evidence="4">Sugar O-acyltransferase, sialic acid O-acetyltransferase NeuD family</fullName>
    </submittedName>
</protein>
<proteinExistence type="inferred from homology"/>
<comment type="similarity">
    <text evidence="1">Belongs to the transferase hexapeptide repeat family.</text>
</comment>
<evidence type="ECO:0000256" key="2">
    <source>
        <dbReference type="PIRSR" id="PIRSR620019-2"/>
    </source>
</evidence>
<dbReference type="CDD" id="cd03360">
    <property type="entry name" value="LbH_AT_putative"/>
    <property type="match status" value="1"/>
</dbReference>
<dbReference type="EMBL" id="AAYH02000049">
    <property type="protein sequence ID" value="EDO51796.1"/>
    <property type="molecule type" value="Genomic_DNA"/>
</dbReference>
<feature type="binding site" evidence="2">
    <location>
        <position position="172"/>
    </location>
    <ligand>
        <name>acetyl-CoA</name>
        <dbReference type="ChEBI" id="CHEBI:57288"/>
    </ligand>
</feature>
<dbReference type="Gene3D" id="3.40.50.20">
    <property type="match status" value="1"/>
</dbReference>
<feature type="binding site" evidence="2">
    <location>
        <position position="75"/>
    </location>
    <ligand>
        <name>substrate</name>
    </ligand>
</feature>
<name>A0ABC9N503_BACUC</name>
<dbReference type="Pfam" id="PF17836">
    <property type="entry name" value="PglD_N"/>
    <property type="match status" value="1"/>
</dbReference>